<dbReference type="Proteomes" id="UP001149140">
    <property type="component" value="Unassembled WGS sequence"/>
</dbReference>
<dbReference type="EMBL" id="JAPDOD010000027">
    <property type="protein sequence ID" value="MDA0163789.1"/>
    <property type="molecule type" value="Genomic_DNA"/>
</dbReference>
<dbReference type="GO" id="GO:0005524">
    <property type="term" value="F:ATP binding"/>
    <property type="evidence" value="ECO:0007669"/>
    <property type="project" value="UniProtKB-KW"/>
</dbReference>
<gene>
    <name evidence="6" type="ORF">OM076_26195</name>
</gene>
<dbReference type="Gene3D" id="3.40.50.300">
    <property type="entry name" value="P-loop containing nucleotide triphosphate hydrolases"/>
    <property type="match status" value="1"/>
</dbReference>
<proteinExistence type="inferred from homology"/>
<evidence type="ECO:0000313" key="6">
    <source>
        <dbReference type="EMBL" id="MDA0163789.1"/>
    </source>
</evidence>
<dbReference type="PROSITE" id="PS50893">
    <property type="entry name" value="ABC_TRANSPORTER_2"/>
    <property type="match status" value="1"/>
</dbReference>
<evidence type="ECO:0000256" key="4">
    <source>
        <dbReference type="ARBA" id="ARBA00022840"/>
    </source>
</evidence>
<dbReference type="InterPro" id="IPR003439">
    <property type="entry name" value="ABC_transporter-like_ATP-bd"/>
</dbReference>
<reference evidence="6" key="1">
    <citation type="submission" date="2022-10" db="EMBL/GenBank/DDBJ databases">
        <title>The WGS of Solirubrobacter ginsenosidimutans DSM 21036.</title>
        <authorList>
            <person name="Jiang Z."/>
        </authorList>
    </citation>
    <scope>NUCLEOTIDE SEQUENCE</scope>
    <source>
        <strain evidence="6">DSM 21036</strain>
    </source>
</reference>
<evidence type="ECO:0000313" key="7">
    <source>
        <dbReference type="Proteomes" id="UP001149140"/>
    </source>
</evidence>
<organism evidence="6 7">
    <name type="scientific">Solirubrobacter ginsenosidimutans</name>
    <dbReference type="NCBI Taxonomy" id="490573"/>
    <lineage>
        <taxon>Bacteria</taxon>
        <taxon>Bacillati</taxon>
        <taxon>Actinomycetota</taxon>
        <taxon>Thermoleophilia</taxon>
        <taxon>Solirubrobacterales</taxon>
        <taxon>Solirubrobacteraceae</taxon>
        <taxon>Solirubrobacter</taxon>
    </lineage>
</organism>
<protein>
    <submittedName>
        <fullName evidence="6">ATP-binding cassette domain-containing protein</fullName>
    </submittedName>
</protein>
<dbReference type="Pfam" id="PF00005">
    <property type="entry name" value="ABC_tran"/>
    <property type="match status" value="1"/>
</dbReference>
<dbReference type="InterPro" id="IPR003593">
    <property type="entry name" value="AAA+_ATPase"/>
</dbReference>
<keyword evidence="4 6" id="KW-0067">ATP-binding</keyword>
<evidence type="ECO:0000256" key="1">
    <source>
        <dbReference type="ARBA" id="ARBA00005417"/>
    </source>
</evidence>
<comment type="caution">
    <text evidence="6">The sequence shown here is derived from an EMBL/GenBank/DDBJ whole genome shotgun (WGS) entry which is preliminary data.</text>
</comment>
<dbReference type="GO" id="GO:0016887">
    <property type="term" value="F:ATP hydrolysis activity"/>
    <property type="evidence" value="ECO:0007669"/>
    <property type="project" value="InterPro"/>
</dbReference>
<accession>A0A9X3MW61</accession>
<dbReference type="PANTHER" id="PTHR43335">
    <property type="entry name" value="ABC TRANSPORTER, ATP-BINDING PROTEIN"/>
    <property type="match status" value="1"/>
</dbReference>
<dbReference type="SMART" id="SM00382">
    <property type="entry name" value="AAA"/>
    <property type="match status" value="1"/>
</dbReference>
<comment type="similarity">
    <text evidence="1">Belongs to the ABC transporter superfamily.</text>
</comment>
<dbReference type="PANTHER" id="PTHR43335:SF4">
    <property type="entry name" value="ABC TRANSPORTER, ATP-BINDING PROTEIN"/>
    <property type="match status" value="1"/>
</dbReference>
<sequence length="292" mass="30715">MIEATGLTKRLGGRTVVSDVSFRCEPGTVTGFLGPNGAGKTTTMRMLVGLSDPEAGGSAVLGRHYRELENPGKRVGVLLDASAQHPGRRGREALAVSAQMMGVPAERVDELLGVVGLDKSAARKRVRQYSLGMRQRLGLAHALLGDPEVLILDEPANGLDPEGIRWMRGLLRDFADRGGTVLLSSHLLLEVEAVADRLLIIGQGRIVADGSREELLSGAGVLVRATDAEELAAALQASDLEFQEVDGSFLVDAEAEAVGAAALRGAVILTHLGPSEGAGLEQLFFDLTEVPA</sequence>
<keyword evidence="3" id="KW-0547">Nucleotide-binding</keyword>
<evidence type="ECO:0000256" key="2">
    <source>
        <dbReference type="ARBA" id="ARBA00022448"/>
    </source>
</evidence>
<name>A0A9X3MW61_9ACTN</name>
<dbReference type="SUPFAM" id="SSF52540">
    <property type="entry name" value="P-loop containing nucleoside triphosphate hydrolases"/>
    <property type="match status" value="1"/>
</dbReference>
<keyword evidence="7" id="KW-1185">Reference proteome</keyword>
<keyword evidence="2" id="KW-0813">Transport</keyword>
<dbReference type="RefSeq" id="WP_270043037.1">
    <property type="nucleotide sequence ID" value="NZ_JAPDOD010000027.1"/>
</dbReference>
<dbReference type="AlphaFoldDB" id="A0A9X3MW61"/>
<feature type="domain" description="ABC transporter" evidence="5">
    <location>
        <begin position="2"/>
        <end position="228"/>
    </location>
</feature>
<evidence type="ECO:0000256" key="3">
    <source>
        <dbReference type="ARBA" id="ARBA00022741"/>
    </source>
</evidence>
<evidence type="ECO:0000259" key="5">
    <source>
        <dbReference type="PROSITE" id="PS50893"/>
    </source>
</evidence>
<dbReference type="InterPro" id="IPR027417">
    <property type="entry name" value="P-loop_NTPase"/>
</dbReference>